<dbReference type="EMBL" id="CP011308">
    <property type="protein sequence ID" value="AKF25469.1"/>
    <property type="molecule type" value="Genomic_DNA"/>
</dbReference>
<dbReference type="AlphaFoldDB" id="A0A7U4M244"/>
<evidence type="ECO:0000313" key="2">
    <source>
        <dbReference type="Proteomes" id="UP000034444"/>
    </source>
</evidence>
<evidence type="ECO:0000313" key="1">
    <source>
        <dbReference type="EMBL" id="AKF25469.1"/>
    </source>
</evidence>
<sequence length="291" mass="34404">MNFVIDPNIVYIDEVSWEDETQKDKYLQYFLDCLKFIDECRDSMFFWSYELESLLWDNPRLPPWRTNIDARNVLVPIIYKKFHSSKTFIDTNCPYDVCQFIPALIESDRFNESFKELCGTLVFEDQNFSMLLGQNQVIPENSEYQYSCSSPDNTQRVKGENIFSKWLKNVDFINHIWPQGINEKEAFENIVIFCTYSEKNTYILKITDTFIRSILTIDLRYKLALINAIKQRLSMTRSQAVSSALQEETIGEEVRIRITPRPTSTRLHFTFENNYIKLKKFYGVGEHDDGL</sequence>
<dbReference type="KEGG" id="slh:YH65_08845"/>
<reference evidence="2" key="2">
    <citation type="journal article" date="2017" name="Stand. Genomic Sci.">
        <title>Complete genome sequence of the sulfur-oxidizing chemolithoautotrophic Sulfurovum lithotrophicum 42BKTT.</title>
        <authorList>
            <person name="Jeon W."/>
            <person name="Priscilla L."/>
            <person name="Park G."/>
            <person name="Lee H."/>
            <person name="Lee N."/>
            <person name="Lee D."/>
            <person name="Kwon H."/>
            <person name="Ahn I."/>
            <person name="Lee C."/>
            <person name="Lee H."/>
            <person name="Ahn J."/>
        </authorList>
    </citation>
    <scope>NUCLEOTIDE SEQUENCE [LARGE SCALE GENOMIC DNA]</scope>
    <source>
        <strain evidence="2">ATCC BAA-797 / 42BKT</strain>
    </source>
</reference>
<dbReference type="OrthoDB" id="9553460at2"/>
<accession>A0A7U4M244</accession>
<protein>
    <submittedName>
        <fullName evidence="1">Uncharacterized protein</fullName>
    </submittedName>
</protein>
<keyword evidence="2" id="KW-1185">Reference proteome</keyword>
<dbReference type="RefSeq" id="WP_046551540.1">
    <property type="nucleotide sequence ID" value="NZ_CP011308.1"/>
</dbReference>
<name>A0A7U4M244_9BACT</name>
<organism evidence="1 2">
    <name type="scientific">Sulfurovum lithotrophicum</name>
    <dbReference type="NCBI Taxonomy" id="206403"/>
    <lineage>
        <taxon>Bacteria</taxon>
        <taxon>Pseudomonadati</taxon>
        <taxon>Campylobacterota</taxon>
        <taxon>Epsilonproteobacteria</taxon>
        <taxon>Campylobacterales</taxon>
        <taxon>Sulfurovaceae</taxon>
        <taxon>Sulfurovum</taxon>
    </lineage>
</organism>
<dbReference type="Proteomes" id="UP000034444">
    <property type="component" value="Chromosome"/>
</dbReference>
<reference evidence="1 2" key="1">
    <citation type="submission" date="2015-04" db="EMBL/GenBank/DDBJ databases">
        <title>Complete genome sequence of Sulfurovum lithotrophicum ATCC BAA-797T.</title>
        <authorList>
            <person name="Ahn J."/>
            <person name="Park G."/>
            <person name="Jeon W."/>
            <person name="Jang Y."/>
            <person name="Jang M."/>
            <person name="Lee H."/>
            <person name="Lee H."/>
        </authorList>
    </citation>
    <scope>NUCLEOTIDE SEQUENCE [LARGE SCALE GENOMIC DNA]</scope>
    <source>
        <strain evidence="2">ATCC BAA-797 / 42BKT</strain>
    </source>
</reference>
<proteinExistence type="predicted"/>
<gene>
    <name evidence="1" type="ORF">YH65_08845</name>
</gene>